<evidence type="ECO:0000256" key="1">
    <source>
        <dbReference type="SAM" id="MobiDB-lite"/>
    </source>
</evidence>
<name>A0A318QCI6_9PROT</name>
<dbReference type="EMBL" id="NOXG01000014">
    <property type="protein sequence ID" value="PYD75118.1"/>
    <property type="molecule type" value="Genomic_DNA"/>
</dbReference>
<reference evidence="2 3" key="1">
    <citation type="submission" date="2017-07" db="EMBL/GenBank/DDBJ databases">
        <title>A draft genome sequence of Komagataeibacter sp. T5K1.</title>
        <authorList>
            <person name="Skraban J."/>
            <person name="Cleenwerck I."/>
            <person name="Vandamme P."/>
            <person name="Trcek J."/>
        </authorList>
    </citation>
    <scope>NUCLEOTIDE SEQUENCE [LARGE SCALE GENOMIC DNA]</scope>
    <source>
        <strain evidence="2 3">T5K1</strain>
    </source>
</reference>
<organism evidence="2 3">
    <name type="scientific">Novacetimonas pomaceti</name>
    <dbReference type="NCBI Taxonomy" id="2021998"/>
    <lineage>
        <taxon>Bacteria</taxon>
        <taxon>Pseudomonadati</taxon>
        <taxon>Pseudomonadota</taxon>
        <taxon>Alphaproteobacteria</taxon>
        <taxon>Acetobacterales</taxon>
        <taxon>Acetobacteraceae</taxon>
        <taxon>Novacetimonas</taxon>
    </lineage>
</organism>
<evidence type="ECO:0000313" key="3">
    <source>
        <dbReference type="Proteomes" id="UP000247609"/>
    </source>
</evidence>
<proteinExistence type="predicted"/>
<sequence>MTTTRGTLPDSLDLLRRRTREAHDDLQALFHSVQIWKQEVEGMQGTWQDVAGRETIRKYVITDIEGRDEVVRHLMQIVELDDDGERATVEAWKESLANRQTIANIMERNDTFQDTVPKLQAATRMAEDTTADSNRHANDALAQMPGT</sequence>
<accession>A0A318QCI6</accession>
<comment type="caution">
    <text evidence="2">The sequence shown here is derived from an EMBL/GenBank/DDBJ whole genome shotgun (WGS) entry which is preliminary data.</text>
</comment>
<feature type="region of interest" description="Disordered" evidence="1">
    <location>
        <begin position="126"/>
        <end position="147"/>
    </location>
</feature>
<dbReference type="Proteomes" id="UP000247609">
    <property type="component" value="Unassembled WGS sequence"/>
</dbReference>
<gene>
    <name evidence="2" type="ORF">CFR71_10920</name>
</gene>
<dbReference type="AlphaFoldDB" id="A0A318QCI6"/>
<evidence type="ECO:0000313" key="2">
    <source>
        <dbReference type="EMBL" id="PYD75118.1"/>
    </source>
</evidence>
<protein>
    <submittedName>
        <fullName evidence="2">Uncharacterized protein</fullName>
    </submittedName>
</protein>
<dbReference type="RefSeq" id="WP_110531049.1">
    <property type="nucleotide sequence ID" value="NZ_NOXG01000014.1"/>
</dbReference>